<name>A0ABT3G219_9BACT</name>
<protein>
    <recommendedName>
        <fullName evidence="4">PEGA domain-containing protein</fullName>
    </recommendedName>
</protein>
<evidence type="ECO:0000313" key="3">
    <source>
        <dbReference type="Proteomes" id="UP001165653"/>
    </source>
</evidence>
<dbReference type="EMBL" id="JAPDDR010000004">
    <property type="protein sequence ID" value="MCW1913883.1"/>
    <property type="molecule type" value="Genomic_DNA"/>
</dbReference>
<dbReference type="Proteomes" id="UP001165653">
    <property type="component" value="Unassembled WGS sequence"/>
</dbReference>
<comment type="caution">
    <text evidence="2">The sequence shown here is derived from an EMBL/GenBank/DDBJ whole genome shotgun (WGS) entry which is preliminary data.</text>
</comment>
<feature type="region of interest" description="Disordered" evidence="1">
    <location>
        <begin position="924"/>
        <end position="947"/>
    </location>
</feature>
<evidence type="ECO:0000256" key="1">
    <source>
        <dbReference type="SAM" id="MobiDB-lite"/>
    </source>
</evidence>
<accession>A0ABT3G219</accession>
<evidence type="ECO:0008006" key="4">
    <source>
        <dbReference type="Google" id="ProtNLM"/>
    </source>
</evidence>
<organism evidence="2 3">
    <name type="scientific">Luteolibacter rhizosphaerae</name>
    <dbReference type="NCBI Taxonomy" id="2989719"/>
    <lineage>
        <taxon>Bacteria</taxon>
        <taxon>Pseudomonadati</taxon>
        <taxon>Verrucomicrobiota</taxon>
        <taxon>Verrucomicrobiia</taxon>
        <taxon>Verrucomicrobiales</taxon>
        <taxon>Verrucomicrobiaceae</taxon>
        <taxon>Luteolibacter</taxon>
    </lineage>
</organism>
<reference evidence="2" key="1">
    <citation type="submission" date="2022-10" db="EMBL/GenBank/DDBJ databases">
        <title>Luteolibacter sp. GHJ8, whole genome shotgun sequencing project.</title>
        <authorList>
            <person name="Zhao G."/>
            <person name="Shen L."/>
        </authorList>
    </citation>
    <scope>NUCLEOTIDE SEQUENCE</scope>
    <source>
        <strain evidence="2">GHJ8</strain>
    </source>
</reference>
<evidence type="ECO:0000313" key="2">
    <source>
        <dbReference type="EMBL" id="MCW1913883.1"/>
    </source>
</evidence>
<proteinExistence type="predicted"/>
<gene>
    <name evidence="2" type="ORF">OJ996_09875</name>
</gene>
<keyword evidence="3" id="KW-1185">Reference proteome</keyword>
<sequence length="1611" mass="172969">MATALHAPSGTDWSADSFESAVWDIQPSQLRVRGIPAGTTTLIEARVTGPGVVGLGWIAEPGLFRTSVTIDGVQSGATTQTGYDPPRAEVGPGEHFVRWEAYREYLPINGDPYLLAFGNATWEPYTPLPLNEAAAGAGVSLSSDGENAWIGRDGISRVDGKAAWSHLKVDRSQTSEPFLGPPLRANFQGPGILSYSYLRRGNGLASFRLNGGAWQALDMDQWNRNLLPVPAGSHLAEWNGGPASGLTGRGSFDMAVDEVEILPELAIAEALKTPGLTWAKHEQSGKLPFGVAGPGGSNDSLVVLPENSAISTTVEGGSLLVVEHRSSLQLHVDGQERDWTGVPDGLTPNGMTGTYLLPPGQHSLRLSATGYPSRIHRLRLISPPADIAAAFPLPAGVVASGGPAPWQIVASPSTGTYAVRTNLTGTAPTASLRFPVNGPAKVVIGVNGTSFANFSITMDGLPLTVAETYLQYGKMILEVPAGQHLIEGVAKRFTGGEDGVVEVSRISIEPLAEPGDWLPATETNLPVLLTTGLWRTVTGMPDTEGNTTLLSDEDTGTVETAFEGPGFLDFRWFNDRTVHNSSFPPGFHMQSATNAGLYLVRWTSDESGWKSERVWFPPGLHRVKWSFAINGNQENPRFALDKIRFTPVLDVDLTEALDDPYLIWHSGPELPWVGTSREATDDFAVSPQLAAGEESRLATSVYGPGRIVFNWATYGGGSGDSIQFLVNGVPRDLVFVSPDQVSIEIPEPGPALLEWVVSSLGGTMLRIHLDQVRWTSYSPDRLNEALDSLPGVRWTTSAATPFTFNLDPGAHGGSSAGAAVPLGGEAWLEATVDGPGSFDFWLRPLAGHEVPSNPWDFWELSIDGVPVVISGLTWNEQWITGSGPHKIRLTLRNPQGSGLDFAGGAVDLVTWNPAPALPLTQAAGLPKQKWKTDSRNPATGLGSGGRDGAPALLMRTLPNRSSWTQTVVKGPCLLSWDSHLRFNSDAGDSQVSLFVDGSRVLRLGEHEWQRMRLTLPAGSHTLRWVTEPWDEEQPPPAAGDPQAFDAVWRLSGMTLVKGITPLSDALDAPGIFALEIGDEGGSLVMEGGQDAWALGLHAQLYFFSPAKTGPLSLRWGRPDFPSGGLLHSDHEGTSEIYSNPEPGWTEAIAMLAPGGYSRWAYDPESGETAPYLDGALTPNLKPRTLAQAIEAKAAVTGYGWLGFDSSQAKVGKDLAWSLLKYTNQENIALTTLKGPARVSFCWKKSGEGQLSLSVDGSVLPLPAPTGEWSQVEFDINAGEHALVWSHSIGTYEPHPQAWIDGLKSRKIPATSLAQAAAPAGGLELASDNPISGQVPWHPVALLDSDGRWTRAARVASGRKTLSTTITGPAMLKLSARCFDDFAGSDHASASSRVIITVPGDRVTRMSQHLSISVGAQEKARVDASTKGAWQEVAVRIPAGTHEVSFRLMEVNRSFFADAVADATNTGLQGWVTALQVESPENHYAAWEASHGLPAGSGDLDSDGDGSSNRMEYRFGTDPLSAGSMPPSLQILPNPWIRNDPRLLLRVPFLPMHSTGILETSRDLTHWEVSPEALRAYPRGSSFFFAPVDTPTHQGVELPAEDRRYYRLRFED</sequence>